<feature type="binding site" evidence="6">
    <location>
        <position position="48"/>
    </location>
    <ligand>
        <name>Zn(2+)</name>
        <dbReference type="ChEBI" id="CHEBI:29105"/>
    </ligand>
</feature>
<dbReference type="SMART" id="SM01402">
    <property type="entry name" value="Ribosomal_S27"/>
    <property type="match status" value="1"/>
</dbReference>
<feature type="region of interest" description="Disordered" evidence="7">
    <location>
        <begin position="56"/>
        <end position="76"/>
    </location>
</feature>
<dbReference type="InterPro" id="IPR002906">
    <property type="entry name" value="Ribosomal_eS31"/>
</dbReference>
<evidence type="ECO:0000256" key="2">
    <source>
        <dbReference type="ARBA" id="ARBA00022771"/>
    </source>
</evidence>
<dbReference type="Gene3D" id="6.20.50.180">
    <property type="match status" value="1"/>
</dbReference>
<feature type="domain" description="Small ribosomal subunit protein eS31" evidence="8">
    <location>
        <begin position="9"/>
        <end position="51"/>
    </location>
</feature>
<dbReference type="SUPFAM" id="SSF57829">
    <property type="entry name" value="Zn-binding ribosomal proteins"/>
    <property type="match status" value="1"/>
</dbReference>
<feature type="compositionally biased region" description="Basic and acidic residues" evidence="7">
    <location>
        <begin position="56"/>
        <end position="70"/>
    </location>
</feature>
<reference evidence="10" key="1">
    <citation type="submission" date="2018-01" db="EMBL/GenBank/DDBJ databases">
        <authorList>
            <person name="Kerou L M."/>
        </authorList>
    </citation>
    <scope>NUCLEOTIDE SEQUENCE [LARGE SCALE GENOMIC DNA]</scope>
    <source>
        <strain evidence="10">SCU2</strain>
    </source>
</reference>
<gene>
    <name evidence="6 9" type="primary">rps27ae</name>
    <name evidence="9" type="ORF">NCAV_1219</name>
</gene>
<dbReference type="GO" id="GO:0006412">
    <property type="term" value="P:translation"/>
    <property type="evidence" value="ECO:0007669"/>
    <property type="project" value="UniProtKB-UniRule"/>
</dbReference>
<dbReference type="NCBIfam" id="NF001669">
    <property type="entry name" value="PRK00432.1"/>
    <property type="match status" value="1"/>
</dbReference>
<dbReference type="HAMAP" id="MF_00777">
    <property type="entry name" value="Ribosomal_eS31"/>
    <property type="match status" value="1"/>
</dbReference>
<evidence type="ECO:0000256" key="6">
    <source>
        <dbReference type="HAMAP-Rule" id="MF_00777"/>
    </source>
</evidence>
<evidence type="ECO:0000256" key="5">
    <source>
        <dbReference type="ARBA" id="ARBA00023274"/>
    </source>
</evidence>
<feature type="binding site" evidence="6">
    <location>
        <position position="27"/>
    </location>
    <ligand>
        <name>Zn(2+)</name>
        <dbReference type="ChEBI" id="CHEBI:29105"/>
    </ligand>
</feature>
<dbReference type="GO" id="GO:0005840">
    <property type="term" value="C:ribosome"/>
    <property type="evidence" value="ECO:0007669"/>
    <property type="project" value="UniProtKB-KW"/>
</dbReference>
<dbReference type="RefSeq" id="WP_103286950.1">
    <property type="nucleotide sequence ID" value="NZ_LT981265.1"/>
</dbReference>
<dbReference type="EMBL" id="LT981265">
    <property type="protein sequence ID" value="SPC34386.1"/>
    <property type="molecule type" value="Genomic_DNA"/>
</dbReference>
<keyword evidence="1 6" id="KW-0479">Metal-binding</keyword>
<evidence type="ECO:0000259" key="8">
    <source>
        <dbReference type="SMART" id="SM01402"/>
    </source>
</evidence>
<protein>
    <recommendedName>
        <fullName evidence="6">Small ribosomal subunit protein eS31</fullName>
    </recommendedName>
</protein>
<feature type="binding site" evidence="6">
    <location>
        <position position="30"/>
    </location>
    <ligand>
        <name>Zn(2+)</name>
        <dbReference type="ChEBI" id="CHEBI:29105"/>
    </ligand>
</feature>
<evidence type="ECO:0000256" key="3">
    <source>
        <dbReference type="ARBA" id="ARBA00022833"/>
    </source>
</evidence>
<evidence type="ECO:0000256" key="1">
    <source>
        <dbReference type="ARBA" id="ARBA00022723"/>
    </source>
</evidence>
<comment type="similarity">
    <text evidence="6">Belongs to the eukaryotic ribosomal protein eS31 family.</text>
</comment>
<accession>A0A2K5ARW0</accession>
<dbReference type="GO" id="GO:0003735">
    <property type="term" value="F:structural constituent of ribosome"/>
    <property type="evidence" value="ECO:0007669"/>
    <property type="project" value="InterPro"/>
</dbReference>
<keyword evidence="5 6" id="KW-0687">Ribonucleoprotein</keyword>
<dbReference type="InterPro" id="IPR011332">
    <property type="entry name" value="Ribosomal_zn-bd"/>
</dbReference>
<comment type="cofactor">
    <cofactor evidence="6">
        <name>Zn(2+)</name>
        <dbReference type="ChEBI" id="CHEBI:29105"/>
    </cofactor>
    <text evidence="6">Binds 1 zinc ion per subunit.</text>
</comment>
<name>A0A2K5ARW0_9ARCH</name>
<dbReference type="AlphaFoldDB" id="A0A2K5ARW0"/>
<evidence type="ECO:0000256" key="4">
    <source>
        <dbReference type="ARBA" id="ARBA00022980"/>
    </source>
</evidence>
<keyword evidence="4 6" id="KW-0689">Ribosomal protein</keyword>
<dbReference type="GeneID" id="41595223"/>
<keyword evidence="2 6" id="KW-0863">Zinc-finger</keyword>
<keyword evidence="3 6" id="KW-0862">Zinc</keyword>
<proteinExistence type="inferred from homology"/>
<dbReference type="Proteomes" id="UP000236248">
    <property type="component" value="Chromosome NCAV"/>
</dbReference>
<evidence type="ECO:0000256" key="7">
    <source>
        <dbReference type="SAM" id="MobiDB-lite"/>
    </source>
</evidence>
<comment type="caution">
    <text evidence="6">Lacks conserved residue(s) required for the propagation of feature annotation.</text>
</comment>
<feature type="binding site" evidence="6">
    <location>
        <position position="45"/>
    </location>
    <ligand>
        <name>Zn(2+)</name>
        <dbReference type="ChEBI" id="CHEBI:29105"/>
    </ligand>
</feature>
<organism evidence="9 10">
    <name type="scientific">Candidatus Nitrosocaldus cavascurensis</name>
    <dbReference type="NCBI Taxonomy" id="2058097"/>
    <lineage>
        <taxon>Archaea</taxon>
        <taxon>Nitrososphaerota</taxon>
        <taxon>Nitrososphaeria</taxon>
        <taxon>Candidatus Nitrosocaldales</taxon>
        <taxon>Candidatus Nitrosocaldaceae</taxon>
        <taxon>Candidatus Nitrosocaldus</taxon>
    </lineage>
</organism>
<evidence type="ECO:0000313" key="10">
    <source>
        <dbReference type="Proteomes" id="UP000236248"/>
    </source>
</evidence>
<dbReference type="InterPro" id="IPR022845">
    <property type="entry name" value="Ribosomal_eS31_arc"/>
</dbReference>
<dbReference type="Pfam" id="PF01599">
    <property type="entry name" value="Ribosomal_S27"/>
    <property type="match status" value="1"/>
</dbReference>
<sequence>MGKGSNTQVWKYYTVEDDRIRKVRRECPRCGRGVFMAEHSDRVTCGRCKYTEFKRKEKERVGKGAEEDGKGKRRKQ</sequence>
<dbReference type="GO" id="GO:0008270">
    <property type="term" value="F:zinc ion binding"/>
    <property type="evidence" value="ECO:0007669"/>
    <property type="project" value="UniProtKB-UniRule"/>
</dbReference>
<evidence type="ECO:0000313" key="9">
    <source>
        <dbReference type="EMBL" id="SPC34386.1"/>
    </source>
</evidence>
<keyword evidence="10" id="KW-1185">Reference proteome</keyword>
<comment type="subunit">
    <text evidence="6">Part of the 30S ribosomal subunit.</text>
</comment>
<dbReference type="GO" id="GO:1990904">
    <property type="term" value="C:ribonucleoprotein complex"/>
    <property type="evidence" value="ECO:0007669"/>
    <property type="project" value="UniProtKB-KW"/>
</dbReference>
<dbReference type="KEGG" id="ncv:NCAV_1219"/>